<keyword evidence="2" id="KW-0547">Nucleotide-binding</keyword>
<dbReference type="Pfam" id="PF00586">
    <property type="entry name" value="AIRS"/>
    <property type="match status" value="1"/>
</dbReference>
<evidence type="ECO:0000259" key="4">
    <source>
        <dbReference type="Pfam" id="PF02769"/>
    </source>
</evidence>
<sequence>MAGEFALIDRIRARARSRADVVLGIGDDAALLAVPPGQQLVVTTDTLVAGVHWPDGTAPADIGWKALAVNLSDLAAMAATPAWVTLALTLPFASAEERSAFVDGFLDGFCELADEHDVALVGGDTTSGPLAVTVTAHGLVAPGAALHRDAARPGDDVWVTGTLGDAAGALAQWRARGPFSAKLRYRLDRPTPRLAVAAALRGLARAAVDVSDGLLADLGHVLAASGGLGAALELGRLPTSRTLADHFADERARWPLQLSGGDDYELCFTAAPADALAIEMALDAAGCGAAVIGRITAEPGIRLTTPEGEAWVPGAAGYEHFGRA</sequence>
<dbReference type="EC" id="2.7.4.16" evidence="2"/>
<feature type="binding site" evidence="2">
    <location>
        <position position="43"/>
    </location>
    <ligand>
        <name>Mg(2+)</name>
        <dbReference type="ChEBI" id="CHEBI:18420"/>
        <label>4</label>
    </ligand>
</feature>
<evidence type="ECO:0000313" key="5">
    <source>
        <dbReference type="EMBL" id="KFN51300.1"/>
    </source>
</evidence>
<feature type="binding site" evidence="2">
    <location>
        <position position="73"/>
    </location>
    <ligand>
        <name>Mg(2+)</name>
        <dbReference type="ChEBI" id="CHEBI:18420"/>
        <label>4</label>
    </ligand>
</feature>
<dbReference type="InterPro" id="IPR036676">
    <property type="entry name" value="PurM-like_C_sf"/>
</dbReference>
<feature type="binding site" evidence="2">
    <location>
        <begin position="123"/>
        <end position="124"/>
    </location>
    <ligand>
        <name>ATP</name>
        <dbReference type="ChEBI" id="CHEBI:30616"/>
    </ligand>
</feature>
<feature type="binding site" evidence="2">
    <location>
        <position position="318"/>
    </location>
    <ligand>
        <name>substrate</name>
    </ligand>
</feature>
<dbReference type="OrthoDB" id="9802811at2"/>
<keyword evidence="6" id="KW-1185">Reference proteome</keyword>
<keyword evidence="2" id="KW-0418">Kinase</keyword>
<proteinExistence type="inferred from homology"/>
<dbReference type="GO" id="GO:0005524">
    <property type="term" value="F:ATP binding"/>
    <property type="evidence" value="ECO:0007669"/>
    <property type="project" value="UniProtKB-UniRule"/>
</dbReference>
<dbReference type="EMBL" id="AWXU01000007">
    <property type="protein sequence ID" value="KFN51300.1"/>
    <property type="molecule type" value="Genomic_DNA"/>
</dbReference>
<evidence type="ECO:0000313" key="6">
    <source>
        <dbReference type="Proteomes" id="UP000029391"/>
    </source>
</evidence>
<dbReference type="GO" id="GO:0000287">
    <property type="term" value="F:magnesium ion binding"/>
    <property type="evidence" value="ECO:0007669"/>
    <property type="project" value="UniProtKB-UniRule"/>
</dbReference>
<dbReference type="InterPro" id="IPR010918">
    <property type="entry name" value="PurM-like_C_dom"/>
</dbReference>
<feature type="binding site" evidence="2">
    <location>
        <position position="124"/>
    </location>
    <ligand>
        <name>Mg(2+)</name>
        <dbReference type="ChEBI" id="CHEBI:18420"/>
        <label>1</label>
    </ligand>
</feature>
<dbReference type="Proteomes" id="UP000029391">
    <property type="component" value="Unassembled WGS sequence"/>
</dbReference>
<dbReference type="HAMAP" id="MF_02128">
    <property type="entry name" value="TMP_kinase"/>
    <property type="match status" value="1"/>
</dbReference>
<dbReference type="AlphaFoldDB" id="A0A091C3R7"/>
<name>A0A091C3R7_9GAMM</name>
<evidence type="ECO:0000259" key="3">
    <source>
        <dbReference type="Pfam" id="PF00586"/>
    </source>
</evidence>
<feature type="binding site" evidence="2">
    <location>
        <position position="28"/>
    </location>
    <ligand>
        <name>Mg(2+)</name>
        <dbReference type="ChEBI" id="CHEBI:18420"/>
        <label>3</label>
    </ligand>
</feature>
<reference evidence="5 6" key="1">
    <citation type="submission" date="2013-09" db="EMBL/GenBank/DDBJ databases">
        <title>Genome sequencing of Arenimonas composti.</title>
        <authorList>
            <person name="Chen F."/>
            <person name="Wang G."/>
        </authorList>
    </citation>
    <scope>NUCLEOTIDE SEQUENCE [LARGE SCALE GENOMIC DNA]</scope>
    <source>
        <strain evidence="5 6">TR7-09</strain>
    </source>
</reference>
<dbReference type="NCBIfam" id="TIGR01379">
    <property type="entry name" value="thiL"/>
    <property type="match status" value="1"/>
</dbReference>
<feature type="binding site" evidence="2">
    <location>
        <position position="209"/>
    </location>
    <ligand>
        <name>Mg(2+)</name>
        <dbReference type="ChEBI" id="CHEBI:18420"/>
        <label>3</label>
    </ligand>
</feature>
<dbReference type="GO" id="GO:0009030">
    <property type="term" value="F:thiamine-phosphate kinase activity"/>
    <property type="evidence" value="ECO:0007669"/>
    <property type="project" value="UniProtKB-UniRule"/>
</dbReference>
<dbReference type="Pfam" id="PF02769">
    <property type="entry name" value="AIRS_C"/>
    <property type="match status" value="1"/>
</dbReference>
<dbReference type="Gene3D" id="3.90.650.10">
    <property type="entry name" value="PurM-like C-terminal domain"/>
    <property type="match status" value="1"/>
</dbReference>
<dbReference type="InterPro" id="IPR036921">
    <property type="entry name" value="PurM-like_N_sf"/>
</dbReference>
<feature type="binding site" evidence="2">
    <location>
        <position position="211"/>
    </location>
    <ligand>
        <name>ATP</name>
        <dbReference type="ChEBI" id="CHEBI:30616"/>
    </ligand>
</feature>
<keyword evidence="2" id="KW-0479">Metal-binding</keyword>
<comment type="caution">
    <text evidence="5">The sequence shown here is derived from an EMBL/GenBank/DDBJ whole genome shotgun (WGS) entry which is preliminary data.</text>
</comment>
<feature type="binding site" evidence="2">
    <location>
        <position position="262"/>
    </location>
    <ligand>
        <name>substrate</name>
    </ligand>
</feature>
<dbReference type="InterPro" id="IPR016188">
    <property type="entry name" value="PurM-like_N"/>
</dbReference>
<feature type="binding site" evidence="2">
    <location>
        <position position="52"/>
    </location>
    <ligand>
        <name>substrate</name>
    </ligand>
</feature>
<dbReference type="eggNOG" id="COG0611">
    <property type="taxonomic scope" value="Bacteria"/>
</dbReference>
<feature type="binding site" evidence="2">
    <location>
        <position position="73"/>
    </location>
    <ligand>
        <name>Mg(2+)</name>
        <dbReference type="ChEBI" id="CHEBI:18420"/>
        <label>2</label>
    </ligand>
</feature>
<comment type="function">
    <text evidence="2">Catalyzes the ATP-dependent phosphorylation of thiamine-monophosphate (TMP) to form thiamine-pyrophosphate (TPP), the active form of vitamin B1.</text>
</comment>
<keyword evidence="2" id="KW-0067">ATP-binding</keyword>
<dbReference type="InterPro" id="IPR006283">
    <property type="entry name" value="ThiL-like"/>
</dbReference>
<dbReference type="RefSeq" id="WP_043796984.1">
    <property type="nucleotide sequence ID" value="NZ_AUFF01000002.1"/>
</dbReference>
<comment type="catalytic activity">
    <reaction evidence="2">
        <text>thiamine phosphate + ATP = thiamine diphosphate + ADP</text>
        <dbReference type="Rhea" id="RHEA:15913"/>
        <dbReference type="ChEBI" id="CHEBI:30616"/>
        <dbReference type="ChEBI" id="CHEBI:37575"/>
        <dbReference type="ChEBI" id="CHEBI:58937"/>
        <dbReference type="ChEBI" id="CHEBI:456216"/>
        <dbReference type="EC" id="2.7.4.16"/>
    </reaction>
</comment>
<feature type="binding site" evidence="2">
    <location>
        <position position="73"/>
    </location>
    <ligand>
        <name>Mg(2+)</name>
        <dbReference type="ChEBI" id="CHEBI:18420"/>
        <label>3</label>
    </ligand>
</feature>
<comment type="pathway">
    <text evidence="2">Cofactor biosynthesis; thiamine diphosphate biosynthesis; thiamine diphosphate from thiamine phosphate: step 1/1.</text>
</comment>
<feature type="binding site" evidence="2">
    <location>
        <position position="44"/>
    </location>
    <ligand>
        <name>Mg(2+)</name>
        <dbReference type="ChEBI" id="CHEBI:18420"/>
        <label>1</label>
    </ligand>
</feature>
<dbReference type="GO" id="GO:0009228">
    <property type="term" value="P:thiamine biosynthetic process"/>
    <property type="evidence" value="ECO:0007669"/>
    <property type="project" value="UniProtKB-KW"/>
</dbReference>
<dbReference type="SUPFAM" id="SSF55326">
    <property type="entry name" value="PurM N-terminal domain-like"/>
    <property type="match status" value="1"/>
</dbReference>
<dbReference type="CDD" id="cd02194">
    <property type="entry name" value="ThiL"/>
    <property type="match status" value="1"/>
</dbReference>
<feature type="binding site" evidence="2">
    <location>
        <position position="45"/>
    </location>
    <ligand>
        <name>Mg(2+)</name>
        <dbReference type="ChEBI" id="CHEBI:18420"/>
        <label>1</label>
    </ligand>
</feature>
<comment type="caution">
    <text evidence="2">Lacks conserved residue(s) required for the propagation of feature annotation.</text>
</comment>
<comment type="similarity">
    <text evidence="2">Belongs to the thiamine-monophosphate kinase family.</text>
</comment>
<protein>
    <recommendedName>
        <fullName evidence="2">Thiamine-monophosphate kinase</fullName>
        <shortName evidence="2">TMP kinase</shortName>
        <shortName evidence="2">Thiamine-phosphate kinase</shortName>
        <ecNumber evidence="2">2.7.4.16</ecNumber>
    </recommendedName>
</protein>
<dbReference type="PANTHER" id="PTHR30270">
    <property type="entry name" value="THIAMINE-MONOPHOSPHATE KINASE"/>
    <property type="match status" value="1"/>
</dbReference>
<dbReference type="GO" id="GO:0009229">
    <property type="term" value="P:thiamine diphosphate biosynthetic process"/>
    <property type="evidence" value="ECO:0007669"/>
    <property type="project" value="UniProtKB-UniRule"/>
</dbReference>
<organism evidence="5 6">
    <name type="scientific">Arenimonas composti TR7-09 = DSM 18010</name>
    <dbReference type="NCBI Taxonomy" id="1121013"/>
    <lineage>
        <taxon>Bacteria</taxon>
        <taxon>Pseudomonadati</taxon>
        <taxon>Pseudomonadota</taxon>
        <taxon>Gammaproteobacteria</taxon>
        <taxon>Lysobacterales</taxon>
        <taxon>Lysobacteraceae</taxon>
        <taxon>Arenimonas</taxon>
    </lineage>
</organism>
<dbReference type="UniPathway" id="UPA00060">
    <property type="reaction ID" value="UER00142"/>
</dbReference>
<dbReference type="SUPFAM" id="SSF56042">
    <property type="entry name" value="PurM C-terminal domain-like"/>
    <property type="match status" value="1"/>
</dbReference>
<feature type="domain" description="PurM-like N-terminal" evidence="3">
    <location>
        <begin position="26"/>
        <end position="140"/>
    </location>
</feature>
<accession>A0A091C3R7</accession>
<feature type="binding site" evidence="2">
    <location>
        <position position="28"/>
    </location>
    <ligand>
        <name>Mg(2+)</name>
        <dbReference type="ChEBI" id="CHEBI:18420"/>
        <label>4</label>
    </ligand>
</feature>
<dbReference type="PANTHER" id="PTHR30270:SF0">
    <property type="entry name" value="THIAMINE-MONOPHOSPHATE KINASE"/>
    <property type="match status" value="1"/>
</dbReference>
<comment type="miscellaneous">
    <text evidence="2">Reaction mechanism of ThiL seems to utilize a direct, inline transfer of the gamma-phosphate of ATP to TMP rather than a phosphorylated enzyme intermediate.</text>
</comment>
<feature type="binding site" evidence="2">
    <location>
        <position position="148"/>
    </location>
    <ligand>
        <name>ATP</name>
        <dbReference type="ChEBI" id="CHEBI:30616"/>
    </ligand>
</feature>
<keyword evidence="2" id="KW-0808">Transferase</keyword>
<keyword evidence="2" id="KW-0460">Magnesium</keyword>
<feature type="binding site" evidence="2">
    <location>
        <position position="212"/>
    </location>
    <ligand>
        <name>Mg(2+)</name>
        <dbReference type="ChEBI" id="CHEBI:18420"/>
        <label>5</label>
    </ligand>
</feature>
<gene>
    <name evidence="2" type="primary">thiL</name>
    <name evidence="5" type="ORF">P873_03265</name>
</gene>
<dbReference type="PIRSF" id="PIRSF005303">
    <property type="entry name" value="Thiam_monoph_kin"/>
    <property type="match status" value="1"/>
</dbReference>
<feature type="binding site" evidence="2">
    <location>
        <position position="45"/>
    </location>
    <ligand>
        <name>Mg(2+)</name>
        <dbReference type="ChEBI" id="CHEBI:18420"/>
        <label>2</label>
    </ligand>
</feature>
<dbReference type="Gene3D" id="3.30.1330.10">
    <property type="entry name" value="PurM-like, N-terminal domain"/>
    <property type="match status" value="1"/>
</dbReference>
<feature type="domain" description="PurM-like C-terminal" evidence="4">
    <location>
        <begin position="152"/>
        <end position="303"/>
    </location>
</feature>
<dbReference type="STRING" id="1121013.GCA_000426365_01119"/>
<evidence type="ECO:0000256" key="2">
    <source>
        <dbReference type="HAMAP-Rule" id="MF_02128"/>
    </source>
</evidence>
<evidence type="ECO:0000256" key="1">
    <source>
        <dbReference type="ARBA" id="ARBA00022977"/>
    </source>
</evidence>
<keyword evidence="1 2" id="KW-0784">Thiamine biosynthesis</keyword>